<dbReference type="EMBL" id="AQQV01000001">
    <property type="protein sequence ID" value="ORE89194.1"/>
    <property type="molecule type" value="Genomic_DNA"/>
</dbReference>
<evidence type="ECO:0000256" key="4">
    <source>
        <dbReference type="ARBA" id="ARBA00022989"/>
    </source>
</evidence>
<accession>A0A1Y1SHQ8</accession>
<proteinExistence type="predicted"/>
<keyword evidence="9" id="KW-1185">Reference proteome</keyword>
<dbReference type="Proteomes" id="UP000192342">
    <property type="component" value="Unassembled WGS sequence"/>
</dbReference>
<dbReference type="PANTHER" id="PTHR35007:SF1">
    <property type="entry name" value="PILUS ASSEMBLY PROTEIN"/>
    <property type="match status" value="1"/>
</dbReference>
<comment type="caution">
    <text evidence="8">The sequence shown here is derived from an EMBL/GenBank/DDBJ whole genome shotgun (WGS) entry which is preliminary data.</text>
</comment>
<name>A0A1Y1SHQ8_9GAMM</name>
<sequence length="308" mass="33788">MGIVIIMLSAVALLLLAAVFLWLGSRQAGRVEIDWQARIVGDSSTVPESDADSGGRRFGVTDSWYARQLQRAGLDPDAAGPVRWLVIFAVLVVVITLAAGVLPGVVSLALLGCGAWLWLMNRISKRRAKILEQLPDFVEHMVRALAAGNSLEEALYSATADAEQPIRGLFLSVARQVRLGAPIEDVLDEAALIHDVNDVRVMAMAARVNRRYGGSLRRIFKSLVQAIRERDAAARELRALTAETRFSAVVLAIVPIGLSLYILSQNPDYYVDMWNQSTGRVLLLLSVFLQASGVMVIWRMLRVAEREG</sequence>
<evidence type="ECO:0000256" key="3">
    <source>
        <dbReference type="ARBA" id="ARBA00022692"/>
    </source>
</evidence>
<keyword evidence="4 6" id="KW-1133">Transmembrane helix</keyword>
<feature type="transmembrane region" description="Helical" evidence="6">
    <location>
        <begin position="245"/>
        <end position="263"/>
    </location>
</feature>
<dbReference type="InterPro" id="IPR018076">
    <property type="entry name" value="T2SS_GspF_dom"/>
</dbReference>
<gene>
    <name evidence="8" type="ORF">ATO7_04925</name>
</gene>
<protein>
    <recommendedName>
        <fullName evidence="7">Type II secretion system protein GspF domain-containing protein</fullName>
    </recommendedName>
</protein>
<evidence type="ECO:0000256" key="1">
    <source>
        <dbReference type="ARBA" id="ARBA00004651"/>
    </source>
</evidence>
<reference evidence="8 9" key="1">
    <citation type="submission" date="2013-04" db="EMBL/GenBank/DDBJ databases">
        <title>Oceanococcus atlanticus 22II-S10r2 Genome Sequencing.</title>
        <authorList>
            <person name="Lai Q."/>
            <person name="Li G."/>
            <person name="Shao Z."/>
        </authorList>
    </citation>
    <scope>NUCLEOTIDE SEQUENCE [LARGE SCALE GENOMIC DNA]</scope>
    <source>
        <strain evidence="8 9">22II-S10r2</strain>
    </source>
</reference>
<evidence type="ECO:0000256" key="6">
    <source>
        <dbReference type="SAM" id="Phobius"/>
    </source>
</evidence>
<feature type="transmembrane region" description="Helical" evidence="6">
    <location>
        <begin position="283"/>
        <end position="301"/>
    </location>
</feature>
<evidence type="ECO:0000313" key="9">
    <source>
        <dbReference type="Proteomes" id="UP000192342"/>
    </source>
</evidence>
<evidence type="ECO:0000256" key="2">
    <source>
        <dbReference type="ARBA" id="ARBA00022475"/>
    </source>
</evidence>
<keyword evidence="2" id="KW-1003">Cell membrane</keyword>
<keyword evidence="3 6" id="KW-0812">Transmembrane</keyword>
<evidence type="ECO:0000313" key="8">
    <source>
        <dbReference type="EMBL" id="ORE89194.1"/>
    </source>
</evidence>
<dbReference type="RefSeq" id="WP_083560085.1">
    <property type="nucleotide sequence ID" value="NZ_AQQV01000001.1"/>
</dbReference>
<dbReference type="Pfam" id="PF00482">
    <property type="entry name" value="T2SSF"/>
    <property type="match status" value="1"/>
</dbReference>
<evidence type="ECO:0000259" key="7">
    <source>
        <dbReference type="Pfam" id="PF00482"/>
    </source>
</evidence>
<dbReference type="PANTHER" id="PTHR35007">
    <property type="entry name" value="INTEGRAL MEMBRANE PROTEIN-RELATED"/>
    <property type="match status" value="1"/>
</dbReference>
<keyword evidence="5 6" id="KW-0472">Membrane</keyword>
<feature type="transmembrane region" description="Helical" evidence="6">
    <location>
        <begin position="86"/>
        <end position="119"/>
    </location>
</feature>
<dbReference type="STRING" id="1317117.ATO7_04925"/>
<dbReference type="GO" id="GO:0005886">
    <property type="term" value="C:plasma membrane"/>
    <property type="evidence" value="ECO:0007669"/>
    <property type="project" value="UniProtKB-SubCell"/>
</dbReference>
<comment type="subcellular location">
    <subcellularLocation>
        <location evidence="1">Cell membrane</location>
        <topology evidence="1">Multi-pass membrane protein</topology>
    </subcellularLocation>
</comment>
<organism evidence="8 9">
    <name type="scientific">Oceanococcus atlanticus</name>
    <dbReference type="NCBI Taxonomy" id="1317117"/>
    <lineage>
        <taxon>Bacteria</taxon>
        <taxon>Pseudomonadati</taxon>
        <taxon>Pseudomonadota</taxon>
        <taxon>Gammaproteobacteria</taxon>
        <taxon>Chromatiales</taxon>
        <taxon>Oceanococcaceae</taxon>
        <taxon>Oceanococcus</taxon>
    </lineage>
</organism>
<feature type="domain" description="Type II secretion system protein GspF" evidence="7">
    <location>
        <begin position="137"/>
        <end position="263"/>
    </location>
</feature>
<evidence type="ECO:0000256" key="5">
    <source>
        <dbReference type="ARBA" id="ARBA00023136"/>
    </source>
</evidence>
<dbReference type="AlphaFoldDB" id="A0A1Y1SHQ8"/>